<proteinExistence type="predicted"/>
<dbReference type="AlphaFoldDB" id="A0A553PYD6"/>
<accession>A0A553PYD6</accession>
<name>A0A553PYD6_9TELE</name>
<reference evidence="1 2" key="1">
    <citation type="journal article" date="2019" name="Sci. Data">
        <title>Hybrid genome assembly and annotation of Danionella translucida.</title>
        <authorList>
            <person name="Kadobianskyi M."/>
            <person name="Schulze L."/>
            <person name="Schuelke M."/>
            <person name="Judkewitz B."/>
        </authorList>
    </citation>
    <scope>NUCLEOTIDE SEQUENCE [LARGE SCALE GENOMIC DNA]</scope>
    <source>
        <strain evidence="1 2">Bolton</strain>
    </source>
</reference>
<dbReference type="OrthoDB" id="8609993at2759"/>
<comment type="caution">
    <text evidence="1">The sequence shown here is derived from an EMBL/GenBank/DDBJ whole genome shotgun (WGS) entry which is preliminary data.</text>
</comment>
<evidence type="ECO:0000313" key="2">
    <source>
        <dbReference type="Proteomes" id="UP000316079"/>
    </source>
</evidence>
<protein>
    <submittedName>
        <fullName evidence="1">Uncharacterized protein</fullName>
    </submittedName>
</protein>
<organism evidence="1 2">
    <name type="scientific">Danionella cerebrum</name>
    <dbReference type="NCBI Taxonomy" id="2873325"/>
    <lineage>
        <taxon>Eukaryota</taxon>
        <taxon>Metazoa</taxon>
        <taxon>Chordata</taxon>
        <taxon>Craniata</taxon>
        <taxon>Vertebrata</taxon>
        <taxon>Euteleostomi</taxon>
        <taxon>Actinopterygii</taxon>
        <taxon>Neopterygii</taxon>
        <taxon>Teleostei</taxon>
        <taxon>Ostariophysi</taxon>
        <taxon>Cypriniformes</taxon>
        <taxon>Danionidae</taxon>
        <taxon>Danioninae</taxon>
        <taxon>Danionella</taxon>
    </lineage>
</organism>
<sequence>MCCFHRSLSLWSVLSPPQLVEIVQCHVCRSVSFLILSGERRKFAHRIGPRPPSLPHTEGMMSDVRLMVTCVHRSLPSTPSPRTAACCTVPTLTLLSNITSH</sequence>
<dbReference type="Proteomes" id="UP000316079">
    <property type="component" value="Unassembled WGS sequence"/>
</dbReference>
<evidence type="ECO:0000313" key="1">
    <source>
        <dbReference type="EMBL" id="TRY82702.1"/>
    </source>
</evidence>
<gene>
    <name evidence="1" type="ORF">DNTS_018764</name>
</gene>
<keyword evidence="2" id="KW-1185">Reference proteome</keyword>
<dbReference type="EMBL" id="SRMA01026542">
    <property type="protein sequence ID" value="TRY82702.1"/>
    <property type="molecule type" value="Genomic_DNA"/>
</dbReference>